<dbReference type="Gene3D" id="3.40.50.150">
    <property type="entry name" value="Vaccinia Virus protein VP39"/>
    <property type="match status" value="1"/>
</dbReference>
<organism evidence="2 3">
    <name type="scientific">Muiribacterium halophilum</name>
    <dbReference type="NCBI Taxonomy" id="2053465"/>
    <lineage>
        <taxon>Bacteria</taxon>
        <taxon>Candidatus Muiribacteriota</taxon>
        <taxon>Candidatus Muiribacteriia</taxon>
        <taxon>Candidatus Muiribacteriales</taxon>
        <taxon>Candidatus Muiribacteriaceae</taxon>
        <taxon>Candidatus Muiribacterium</taxon>
    </lineage>
</organism>
<accession>A0A2N5Z959</accession>
<evidence type="ECO:0000313" key="3">
    <source>
        <dbReference type="Proteomes" id="UP000234857"/>
    </source>
</evidence>
<sequence length="112" mass="12791">DNEFDLIFSRGSYRFWKNKTKAFSEVYRVLRPGGFALIGGGFGRINPKEDVKEARKNLGNFRGKSGADSRIPYPSRERLAQMISDAGVKEFDFTPEDYPGMWITFSKKAREA</sequence>
<reference evidence="2 3" key="1">
    <citation type="submission" date="2017-11" db="EMBL/GenBank/DDBJ databases">
        <title>Genome-resolved metagenomics identifies genetic mobility, metabolic interactions, and unexpected diversity in perchlorate-reducing communities.</title>
        <authorList>
            <person name="Barnum T.P."/>
            <person name="Figueroa I.A."/>
            <person name="Carlstrom C.I."/>
            <person name="Lucas L.N."/>
            <person name="Engelbrektson A.L."/>
            <person name="Coates J.D."/>
        </authorList>
    </citation>
    <scope>NUCLEOTIDE SEQUENCE [LARGE SCALE GENOMIC DNA]</scope>
    <source>
        <strain evidence="2">BM706</strain>
    </source>
</reference>
<dbReference type="GO" id="GO:0032259">
    <property type="term" value="P:methylation"/>
    <property type="evidence" value="ECO:0007669"/>
    <property type="project" value="UniProtKB-KW"/>
</dbReference>
<dbReference type="SUPFAM" id="SSF53335">
    <property type="entry name" value="S-adenosyl-L-methionine-dependent methyltransferases"/>
    <property type="match status" value="1"/>
</dbReference>
<feature type="domain" description="Methyltransferase type 11" evidence="1">
    <location>
        <begin position="1"/>
        <end position="38"/>
    </location>
</feature>
<name>A0A2N5Z959_MUIH1</name>
<dbReference type="Proteomes" id="UP000234857">
    <property type="component" value="Unassembled WGS sequence"/>
</dbReference>
<proteinExistence type="predicted"/>
<protein>
    <submittedName>
        <fullName evidence="2">Class I SAM-dependent methyltransferase</fullName>
    </submittedName>
</protein>
<comment type="caution">
    <text evidence="2">The sequence shown here is derived from an EMBL/GenBank/DDBJ whole genome shotgun (WGS) entry which is preliminary data.</text>
</comment>
<dbReference type="CDD" id="cd02440">
    <property type="entry name" value="AdoMet_MTases"/>
    <property type="match status" value="1"/>
</dbReference>
<dbReference type="AlphaFoldDB" id="A0A2N5Z959"/>
<dbReference type="Pfam" id="PF08241">
    <property type="entry name" value="Methyltransf_11"/>
    <property type="match status" value="1"/>
</dbReference>
<keyword evidence="2" id="KW-0489">Methyltransferase</keyword>
<dbReference type="InterPro" id="IPR029063">
    <property type="entry name" value="SAM-dependent_MTases_sf"/>
</dbReference>
<gene>
    <name evidence="2" type="ORF">C0601_13560</name>
</gene>
<evidence type="ECO:0000259" key="1">
    <source>
        <dbReference type="Pfam" id="PF08241"/>
    </source>
</evidence>
<feature type="non-terminal residue" evidence="2">
    <location>
        <position position="1"/>
    </location>
</feature>
<dbReference type="EMBL" id="PKTG01000145">
    <property type="protein sequence ID" value="PLX15213.1"/>
    <property type="molecule type" value="Genomic_DNA"/>
</dbReference>
<keyword evidence="2" id="KW-0808">Transferase</keyword>
<dbReference type="GO" id="GO:0008757">
    <property type="term" value="F:S-adenosylmethionine-dependent methyltransferase activity"/>
    <property type="evidence" value="ECO:0007669"/>
    <property type="project" value="InterPro"/>
</dbReference>
<evidence type="ECO:0000313" key="2">
    <source>
        <dbReference type="EMBL" id="PLX15213.1"/>
    </source>
</evidence>
<dbReference type="InterPro" id="IPR013216">
    <property type="entry name" value="Methyltransf_11"/>
</dbReference>